<evidence type="ECO:0000313" key="2">
    <source>
        <dbReference type="EMBL" id="KXH46761.1"/>
    </source>
</evidence>
<dbReference type="NCBIfam" id="NF041278">
    <property type="entry name" value="CmcJ_NvfI_EfuI"/>
    <property type="match status" value="1"/>
</dbReference>
<comment type="caution">
    <text evidence="2">The sequence shown here is derived from an EMBL/GenBank/DDBJ whole genome shotgun (WGS) entry which is preliminary data.</text>
</comment>
<protein>
    <recommendedName>
        <fullName evidence="4">Methyltransferase</fullName>
    </recommendedName>
</protein>
<proteinExistence type="inferred from homology"/>
<keyword evidence="3" id="KW-1185">Reference proteome</keyword>
<accession>A0A135TF03</accession>
<reference evidence="2 3" key="1">
    <citation type="submission" date="2014-02" db="EMBL/GenBank/DDBJ databases">
        <title>The genome sequence of Colletotrichum simmondsii CBS122122.</title>
        <authorList>
            <person name="Baroncelli R."/>
            <person name="Thon M.R."/>
        </authorList>
    </citation>
    <scope>NUCLEOTIDE SEQUENCE [LARGE SCALE GENOMIC DNA]</scope>
    <source>
        <strain evidence="2 3">CBS122122</strain>
    </source>
</reference>
<dbReference type="OrthoDB" id="412788at2759"/>
<dbReference type="Proteomes" id="UP000070328">
    <property type="component" value="Unassembled WGS sequence"/>
</dbReference>
<name>A0A135TF03_9PEZI</name>
<dbReference type="PANTHER" id="PTHR34598:SF3">
    <property type="entry name" value="OXIDOREDUCTASE AN1597"/>
    <property type="match status" value="1"/>
</dbReference>
<evidence type="ECO:0008006" key="4">
    <source>
        <dbReference type="Google" id="ProtNLM"/>
    </source>
</evidence>
<dbReference type="EMBL" id="JFBX01000181">
    <property type="protein sequence ID" value="KXH46761.1"/>
    <property type="molecule type" value="Genomic_DNA"/>
</dbReference>
<evidence type="ECO:0000256" key="1">
    <source>
        <dbReference type="ARBA" id="ARBA00023604"/>
    </source>
</evidence>
<dbReference type="InterPro" id="IPR044053">
    <property type="entry name" value="AsaB-like"/>
</dbReference>
<sequence>MALPSPSCLTAQLHFLARNPKYEHEKPYTLRYIPSPEDGLSQSNIDRVQHKVKFHDLRLWSSDYSECGFTVADCASTLQYDDYADTDKIEKAHAPEVMVAVRLALGATSVDLLDYVVRRRDPNWPIATGSLYAFNQPASRAHIDHTYEGGRAIIQQTFGGEADAILARRWQCVKWLASVWHPLRGPLVDWPLALCNAQTVDFARDTMAGDVVDRDHVFENTQVHFNEGQRWFYLSNQLPTELLVFKNADSQEPLGATPGVPHASFDNPITSKEDFRRESIEMRVLVQWD</sequence>
<dbReference type="AlphaFoldDB" id="A0A135TF03"/>
<organism evidence="2 3">
    <name type="scientific">Colletotrichum simmondsii</name>
    <dbReference type="NCBI Taxonomy" id="703756"/>
    <lineage>
        <taxon>Eukaryota</taxon>
        <taxon>Fungi</taxon>
        <taxon>Dikarya</taxon>
        <taxon>Ascomycota</taxon>
        <taxon>Pezizomycotina</taxon>
        <taxon>Sordariomycetes</taxon>
        <taxon>Hypocreomycetidae</taxon>
        <taxon>Glomerellales</taxon>
        <taxon>Glomerellaceae</taxon>
        <taxon>Colletotrichum</taxon>
        <taxon>Colletotrichum acutatum species complex</taxon>
    </lineage>
</organism>
<gene>
    <name evidence="2" type="ORF">CSIM01_06826</name>
</gene>
<dbReference type="PANTHER" id="PTHR34598">
    <property type="entry name" value="BLL6449 PROTEIN"/>
    <property type="match status" value="1"/>
</dbReference>
<comment type="similarity">
    <text evidence="1">Belongs to the asaB hydroxylase/desaturase family.</text>
</comment>
<dbReference type="GO" id="GO:0016491">
    <property type="term" value="F:oxidoreductase activity"/>
    <property type="evidence" value="ECO:0007669"/>
    <property type="project" value="InterPro"/>
</dbReference>
<evidence type="ECO:0000313" key="3">
    <source>
        <dbReference type="Proteomes" id="UP000070328"/>
    </source>
</evidence>